<accession>A0ABV2KT07</accession>
<dbReference type="EMBL" id="JBEPMX010000003">
    <property type="protein sequence ID" value="MET3682713.1"/>
    <property type="molecule type" value="Genomic_DNA"/>
</dbReference>
<reference evidence="2 3" key="1">
    <citation type="submission" date="2024-06" db="EMBL/GenBank/DDBJ databases">
        <title>Genomic Encyclopedia of Type Strains, Phase IV (KMG-IV): sequencing the most valuable type-strain genomes for metagenomic binning, comparative biology and taxonomic classification.</title>
        <authorList>
            <person name="Goeker M."/>
        </authorList>
    </citation>
    <scope>NUCLEOTIDE SEQUENCE [LARGE SCALE GENOMIC DNA]</scope>
    <source>
        <strain evidence="2 3">DSM 23520</strain>
    </source>
</reference>
<dbReference type="InterPro" id="IPR008326">
    <property type="entry name" value="PdhI-like"/>
</dbReference>
<dbReference type="PIRSF" id="PIRSF034852">
    <property type="entry name" value="UCP034852"/>
    <property type="match status" value="1"/>
</dbReference>
<proteinExistence type="inferred from homology"/>
<name>A0ABV2KT07_9BACI</name>
<dbReference type="RefSeq" id="WP_354219328.1">
    <property type="nucleotide sequence ID" value="NZ_JBEPMX010000003.1"/>
</dbReference>
<dbReference type="SUPFAM" id="SSF89360">
    <property type="entry name" value="HesB-like domain"/>
    <property type="match status" value="1"/>
</dbReference>
<dbReference type="Proteomes" id="UP001549167">
    <property type="component" value="Unassembled WGS sequence"/>
</dbReference>
<dbReference type="InterPro" id="IPR035903">
    <property type="entry name" value="HesB-like_dom_sf"/>
</dbReference>
<organism evidence="2 3">
    <name type="scientific">Alkalibacillus flavidus</name>
    <dbReference type="NCBI Taxonomy" id="546021"/>
    <lineage>
        <taxon>Bacteria</taxon>
        <taxon>Bacillati</taxon>
        <taxon>Bacillota</taxon>
        <taxon>Bacilli</taxon>
        <taxon>Bacillales</taxon>
        <taxon>Bacillaceae</taxon>
        <taxon>Alkalibacillus</taxon>
    </lineage>
</organism>
<evidence type="ECO:0000313" key="3">
    <source>
        <dbReference type="Proteomes" id="UP001549167"/>
    </source>
</evidence>
<gene>
    <name evidence="2" type="ORF">ABID56_000803</name>
</gene>
<keyword evidence="3" id="KW-1185">Reference proteome</keyword>
<sequence>MNINITDEAVNWFKNEMDLEEGDAIQFYPKYGGDSPFQSGFSIGMAIGSANEPQVTTEKQGISFQIDEKDIWFFDEKDLYVGLKDGEVAYSDESLN</sequence>
<evidence type="ECO:0000313" key="2">
    <source>
        <dbReference type="EMBL" id="MET3682713.1"/>
    </source>
</evidence>
<evidence type="ECO:0000256" key="1">
    <source>
        <dbReference type="ARBA" id="ARBA00006718"/>
    </source>
</evidence>
<comment type="caution">
    <text evidence="2">The sequence shown here is derived from an EMBL/GenBank/DDBJ whole genome shotgun (WGS) entry which is preliminary data.</text>
</comment>
<protein>
    <submittedName>
        <fullName evidence="2">Uncharacterized protein YneR</fullName>
    </submittedName>
</protein>
<comment type="similarity">
    <text evidence="1">Belongs to the HesB/IscA family.</text>
</comment>